<name>A0ABQ9B9X6_9ROSI</name>
<reference evidence="2" key="2">
    <citation type="journal article" date="2023" name="Int. J. Mol. Sci.">
        <title>De Novo Assembly and Annotation of 11 Diverse Shrub Willow (Salix) Genomes Reveals Novel Gene Organization in Sex-Linked Regions.</title>
        <authorList>
            <person name="Hyden B."/>
            <person name="Feng K."/>
            <person name="Yates T.B."/>
            <person name="Jawdy S."/>
            <person name="Cereghino C."/>
            <person name="Smart L.B."/>
            <person name="Muchero W."/>
        </authorList>
    </citation>
    <scope>NUCLEOTIDE SEQUENCE</scope>
    <source>
        <tissue evidence="2">Shoot tip</tissue>
    </source>
</reference>
<dbReference type="PANTHER" id="PTHR14894">
    <property type="entry name" value="CDK5 REGULATORY SUBUNIT-ASSOCIATED PROTEIN 3"/>
    <property type="match status" value="1"/>
</dbReference>
<protein>
    <submittedName>
        <fullName evidence="2">Uncharacterized protein</fullName>
    </submittedName>
</protein>
<comment type="caution">
    <text evidence="2">The sequence shown here is derived from an EMBL/GenBank/DDBJ whole genome shotgun (WGS) entry which is preliminary data.</text>
</comment>
<feature type="non-terminal residue" evidence="2">
    <location>
        <position position="143"/>
    </location>
</feature>
<keyword evidence="3" id="KW-1185">Reference proteome</keyword>
<proteinExistence type="inferred from homology"/>
<comment type="similarity">
    <text evidence="1">Belongs to the CDK5RAP3 family.</text>
</comment>
<gene>
    <name evidence="2" type="ORF">OIU77_029845</name>
</gene>
<evidence type="ECO:0000256" key="1">
    <source>
        <dbReference type="ARBA" id="ARBA00007478"/>
    </source>
</evidence>
<evidence type="ECO:0000313" key="2">
    <source>
        <dbReference type="EMBL" id="KAJ6381024.1"/>
    </source>
</evidence>
<dbReference type="EMBL" id="JAPFFI010000009">
    <property type="protein sequence ID" value="KAJ6381024.1"/>
    <property type="molecule type" value="Genomic_DNA"/>
</dbReference>
<sequence length="143" mass="16735">MQNPDDIRNLPIDITFSRLGEWLVDRKRIPADWRKQIVSIRARISKEFASLPKEIDPYFQTLDPGYLEAKKIYEILMKSNPESRNIFGRLSGSAGAWEAVVRSFEKDYIYLGEAAQIIIQNVNYEIPYQKKQMQKIQQQLAEL</sequence>
<dbReference type="PANTHER" id="PTHR14894:SF0">
    <property type="entry name" value="CDK5 REGULATORY SUBUNIT-ASSOCIATED PROTEIN 3"/>
    <property type="match status" value="1"/>
</dbReference>
<dbReference type="Proteomes" id="UP001141253">
    <property type="component" value="Chromosome 6"/>
</dbReference>
<accession>A0ABQ9B9X6</accession>
<dbReference type="InterPro" id="IPR008491">
    <property type="entry name" value="CDK5RAP3"/>
</dbReference>
<evidence type="ECO:0000313" key="3">
    <source>
        <dbReference type="Proteomes" id="UP001141253"/>
    </source>
</evidence>
<organism evidence="2 3">
    <name type="scientific">Salix suchowensis</name>
    <dbReference type="NCBI Taxonomy" id="1278906"/>
    <lineage>
        <taxon>Eukaryota</taxon>
        <taxon>Viridiplantae</taxon>
        <taxon>Streptophyta</taxon>
        <taxon>Embryophyta</taxon>
        <taxon>Tracheophyta</taxon>
        <taxon>Spermatophyta</taxon>
        <taxon>Magnoliopsida</taxon>
        <taxon>eudicotyledons</taxon>
        <taxon>Gunneridae</taxon>
        <taxon>Pentapetalae</taxon>
        <taxon>rosids</taxon>
        <taxon>fabids</taxon>
        <taxon>Malpighiales</taxon>
        <taxon>Salicaceae</taxon>
        <taxon>Saliceae</taxon>
        <taxon>Salix</taxon>
    </lineage>
</organism>
<reference evidence="2" key="1">
    <citation type="submission" date="2022-10" db="EMBL/GenBank/DDBJ databases">
        <authorList>
            <person name="Hyden B.L."/>
            <person name="Feng K."/>
            <person name="Yates T."/>
            <person name="Jawdy S."/>
            <person name="Smart L.B."/>
            <person name="Muchero W."/>
        </authorList>
    </citation>
    <scope>NUCLEOTIDE SEQUENCE</scope>
    <source>
        <tissue evidence="2">Shoot tip</tissue>
    </source>
</reference>
<dbReference type="Pfam" id="PF05600">
    <property type="entry name" value="CDK5RAP3"/>
    <property type="match status" value="1"/>
</dbReference>